<dbReference type="InterPro" id="IPR007793">
    <property type="entry name" value="DivIVA_fam"/>
</dbReference>
<feature type="coiled-coil region" evidence="7">
    <location>
        <begin position="111"/>
        <end position="177"/>
    </location>
</feature>
<comment type="similarity">
    <text evidence="2">Belongs to the DivIVA family.</text>
</comment>
<evidence type="ECO:0000256" key="5">
    <source>
        <dbReference type="ARBA" id="ARBA00023054"/>
    </source>
</evidence>
<evidence type="ECO:0000256" key="2">
    <source>
        <dbReference type="ARBA" id="ARBA00009008"/>
    </source>
</evidence>
<organism evidence="9 10">
    <name type="scientific">Desulfotruncus arcticus DSM 17038</name>
    <dbReference type="NCBI Taxonomy" id="1121424"/>
    <lineage>
        <taxon>Bacteria</taxon>
        <taxon>Bacillati</taxon>
        <taxon>Bacillota</taxon>
        <taxon>Clostridia</taxon>
        <taxon>Eubacteriales</taxon>
        <taxon>Desulfallaceae</taxon>
        <taxon>Desulfotruncus</taxon>
    </lineage>
</organism>
<dbReference type="PANTHER" id="PTHR35794">
    <property type="entry name" value="CELL DIVISION PROTEIN DIVIVA"/>
    <property type="match status" value="1"/>
</dbReference>
<keyword evidence="5 7" id="KW-0175">Coiled coil</keyword>
<evidence type="ECO:0000313" key="9">
    <source>
        <dbReference type="EMBL" id="SFG56182.1"/>
    </source>
</evidence>
<dbReference type="EMBL" id="FOOX01000006">
    <property type="protein sequence ID" value="SFG56182.1"/>
    <property type="molecule type" value="Genomic_DNA"/>
</dbReference>
<evidence type="ECO:0000256" key="3">
    <source>
        <dbReference type="ARBA" id="ARBA00022490"/>
    </source>
</evidence>
<evidence type="ECO:0000256" key="6">
    <source>
        <dbReference type="ARBA" id="ARBA00023306"/>
    </source>
</evidence>
<dbReference type="AlphaFoldDB" id="A0A1I2STX9"/>
<keyword evidence="4 9" id="KW-0132">Cell division</keyword>
<dbReference type="STRING" id="341036.SAMN05660649_02002"/>
<feature type="compositionally biased region" description="Basic and acidic residues" evidence="8">
    <location>
        <begin position="197"/>
        <end position="206"/>
    </location>
</feature>
<reference evidence="10" key="1">
    <citation type="submission" date="2016-10" db="EMBL/GenBank/DDBJ databases">
        <authorList>
            <person name="Varghese N."/>
            <person name="Submissions S."/>
        </authorList>
    </citation>
    <scope>NUCLEOTIDE SEQUENCE [LARGE SCALE GENOMIC DNA]</scope>
    <source>
        <strain evidence="10">DSM 17038</strain>
    </source>
</reference>
<evidence type="ECO:0000256" key="1">
    <source>
        <dbReference type="ARBA" id="ARBA00004496"/>
    </source>
</evidence>
<proteinExistence type="inferred from homology"/>
<dbReference type="PANTHER" id="PTHR35794:SF2">
    <property type="entry name" value="CELL DIVISION PROTEIN DIVIVA"/>
    <property type="match status" value="1"/>
</dbReference>
<dbReference type="Gene3D" id="6.10.250.660">
    <property type="match status" value="1"/>
</dbReference>
<dbReference type="GO" id="GO:0005737">
    <property type="term" value="C:cytoplasm"/>
    <property type="evidence" value="ECO:0007669"/>
    <property type="project" value="UniProtKB-SubCell"/>
</dbReference>
<keyword evidence="3" id="KW-0963">Cytoplasm</keyword>
<sequence length="216" mass="24868">MLTPLDIQKKEFKRAFRGYNQDEVDQFLDQLVRDYELLYIENQSLKEKLEASETAKARYLEMEKIIKDAVIMAQKNADDLTRNARQQADMIAEDARLNAEKIIGEAESKAGQALQEARERARFRIKEAEERVQTLLDEYRFLEKQTSVFRVKFRSFLEAQLELLDGQQNEAQELLAEAGLGLFQAAASIENAVVSNEDSRKNRETGIDDAVDDENK</sequence>
<dbReference type="Proteomes" id="UP000199337">
    <property type="component" value="Unassembled WGS sequence"/>
</dbReference>
<dbReference type="RefSeq" id="WP_092471196.1">
    <property type="nucleotide sequence ID" value="NZ_FOOX01000006.1"/>
</dbReference>
<protein>
    <submittedName>
        <fullName evidence="9">Cell division initiation protein</fullName>
    </submittedName>
</protein>
<dbReference type="Pfam" id="PF05103">
    <property type="entry name" value="DivIVA"/>
    <property type="match status" value="1"/>
</dbReference>
<dbReference type="GO" id="GO:0051301">
    <property type="term" value="P:cell division"/>
    <property type="evidence" value="ECO:0007669"/>
    <property type="project" value="UniProtKB-KW"/>
</dbReference>
<evidence type="ECO:0000256" key="7">
    <source>
        <dbReference type="SAM" id="Coils"/>
    </source>
</evidence>
<name>A0A1I2STX9_9FIRM</name>
<feature type="compositionally biased region" description="Acidic residues" evidence="8">
    <location>
        <begin position="207"/>
        <end position="216"/>
    </location>
</feature>
<comment type="subcellular location">
    <subcellularLocation>
        <location evidence="1">Cytoplasm</location>
    </subcellularLocation>
</comment>
<keyword evidence="6" id="KW-0131">Cell cycle</keyword>
<accession>A0A1I2STX9</accession>
<feature type="coiled-coil region" evidence="7">
    <location>
        <begin position="28"/>
        <end position="62"/>
    </location>
</feature>
<evidence type="ECO:0000313" key="10">
    <source>
        <dbReference type="Proteomes" id="UP000199337"/>
    </source>
</evidence>
<evidence type="ECO:0000256" key="4">
    <source>
        <dbReference type="ARBA" id="ARBA00022618"/>
    </source>
</evidence>
<keyword evidence="10" id="KW-1185">Reference proteome</keyword>
<feature type="region of interest" description="Disordered" evidence="8">
    <location>
        <begin position="194"/>
        <end position="216"/>
    </location>
</feature>
<dbReference type="OrthoDB" id="9815492at2"/>
<dbReference type="InterPro" id="IPR019933">
    <property type="entry name" value="DivIVA_domain"/>
</dbReference>
<gene>
    <name evidence="9" type="ORF">SAMN05660649_02002</name>
</gene>
<evidence type="ECO:0000256" key="8">
    <source>
        <dbReference type="SAM" id="MobiDB-lite"/>
    </source>
</evidence>
<dbReference type="NCBIfam" id="TIGR03544">
    <property type="entry name" value="DivI1A_domain"/>
    <property type="match status" value="1"/>
</dbReference>